<keyword evidence="8" id="KW-0206">Cytoskeleton</keyword>
<proteinExistence type="predicted"/>
<evidence type="ECO:0000256" key="7">
    <source>
        <dbReference type="ARBA" id="ARBA00023054"/>
    </source>
</evidence>
<protein>
    <recommendedName>
        <fullName evidence="3">Spindle and centriole-associated protein 1</fullName>
    </recommendedName>
    <alternativeName>
        <fullName evidence="10">Coiled-coil domain-containing protein 52</fullName>
    </alternativeName>
</protein>
<evidence type="ECO:0000256" key="4">
    <source>
        <dbReference type="ARBA" id="ARBA00022490"/>
    </source>
</evidence>
<dbReference type="InterPro" id="IPR031387">
    <property type="entry name" value="SPICE1"/>
</dbReference>
<dbReference type="PANTHER" id="PTHR31167:SF3">
    <property type="entry name" value="SPINDLE AND CENTRIOLE-ASSOCIATED PROTEIN 1"/>
    <property type="match status" value="1"/>
</dbReference>
<feature type="region of interest" description="Disordered" evidence="12">
    <location>
        <begin position="153"/>
        <end position="178"/>
    </location>
</feature>
<sequence length="666" mass="74133">MSFVRAKKSHQGKKISAKGKPKKKTIKKQAWDDTQSDLSVYKLSKDEVEHRRIIHQSGNITKVKMEKEQKEIARVLRKSPQDSDKSRVTLLREVLYDGDQLQDVLAHTDRVMSVVKDLFGDDPKRYTGLPNVTFAPGQLTKPDRSMLSISQSTEIPHKNDKPDPPILNEITTDSENEEDCEISEIQIEPEKDVNQASNAANSSSLMTPTHESIIQEGLAINDTIKVRKTKKRTVSGDTATAAINASTITDVDGLKRVITGLEQEVEEYERLTGRQRSPKPVKDSEGLGGYTASLLDTITKLVQYLKQSETLLQNESKSRVRLEEGLQEHRALIDVLTSELLTTQDQFLNMQAEFNHYRINTESQLHYVKQMISSVIKTPEGVPSSDLHPITIQQPAHGLYKAFDRQLGYQQTQQQSNLPYQFESQLPPVTIYASQEPHQDNDVIEQDGDSTNELAEQFSSVLSTVPSYVKPLQTAVMISPPRQRDRNTLHKTSEIPVQQLSGESVAVSSSTTEVKVVTMTTTSSNTQAQDFTQQIATLTQQRSDAQARLQSLQSYRRPLSDAGNVNHHVDLLKPTETESVSPSISPIPHERSVGLTKTIAVTMPCVDQLDLSATSTPSPKLQQGKENRLSDVQIKTISNLTTVASGAKTQDSTNAGFFALSSHFKK</sequence>
<keyword evidence="9" id="KW-0131">Cell cycle</keyword>
<evidence type="ECO:0000256" key="6">
    <source>
        <dbReference type="ARBA" id="ARBA00022776"/>
    </source>
</evidence>
<accession>A0ABM0M3I6</accession>
<dbReference type="Pfam" id="PF15678">
    <property type="entry name" value="SPICE"/>
    <property type="match status" value="2"/>
</dbReference>
<dbReference type="PANTHER" id="PTHR31167">
    <property type="entry name" value="SPINDLE AND CENTRIOLE ASSOCIATED PROTEIN 1 SPICE1"/>
    <property type="match status" value="1"/>
</dbReference>
<evidence type="ECO:0000256" key="9">
    <source>
        <dbReference type="ARBA" id="ARBA00023306"/>
    </source>
</evidence>
<evidence type="ECO:0000256" key="8">
    <source>
        <dbReference type="ARBA" id="ARBA00023212"/>
    </source>
</evidence>
<reference evidence="14" key="1">
    <citation type="submission" date="2025-08" db="UniProtKB">
        <authorList>
            <consortium name="RefSeq"/>
        </authorList>
    </citation>
    <scope>IDENTIFICATION</scope>
    <source>
        <tissue evidence="14">Testes</tissue>
    </source>
</reference>
<evidence type="ECO:0000313" key="14">
    <source>
        <dbReference type="RefSeq" id="XP_006814577.1"/>
    </source>
</evidence>
<dbReference type="Proteomes" id="UP000694865">
    <property type="component" value="Unplaced"/>
</dbReference>
<organism evidence="13 14">
    <name type="scientific">Saccoglossus kowalevskii</name>
    <name type="common">Acorn worm</name>
    <dbReference type="NCBI Taxonomy" id="10224"/>
    <lineage>
        <taxon>Eukaryota</taxon>
        <taxon>Metazoa</taxon>
        <taxon>Hemichordata</taxon>
        <taxon>Enteropneusta</taxon>
        <taxon>Harrimaniidae</taxon>
        <taxon>Saccoglossus</taxon>
    </lineage>
</organism>
<name>A0ABM0M3I6_SACKO</name>
<keyword evidence="5" id="KW-0132">Cell division</keyword>
<evidence type="ECO:0000256" key="2">
    <source>
        <dbReference type="ARBA" id="ARBA00004186"/>
    </source>
</evidence>
<feature type="region of interest" description="Disordered" evidence="12">
    <location>
        <begin position="1"/>
        <end position="30"/>
    </location>
</feature>
<dbReference type="RefSeq" id="XP_006814577.1">
    <property type="nucleotide sequence ID" value="XM_006814514.1"/>
</dbReference>
<keyword evidence="13" id="KW-1185">Reference proteome</keyword>
<evidence type="ECO:0000256" key="12">
    <source>
        <dbReference type="SAM" id="MobiDB-lite"/>
    </source>
</evidence>
<evidence type="ECO:0000256" key="10">
    <source>
        <dbReference type="ARBA" id="ARBA00030722"/>
    </source>
</evidence>
<evidence type="ECO:0000256" key="5">
    <source>
        <dbReference type="ARBA" id="ARBA00022618"/>
    </source>
</evidence>
<gene>
    <name evidence="14" type="primary">LOC100373205</name>
</gene>
<feature type="coiled-coil region" evidence="11">
    <location>
        <begin position="528"/>
        <end position="555"/>
    </location>
</feature>
<keyword evidence="4" id="KW-0963">Cytoplasm</keyword>
<dbReference type="GeneID" id="100373205"/>
<evidence type="ECO:0000256" key="3">
    <source>
        <dbReference type="ARBA" id="ARBA00018313"/>
    </source>
</evidence>
<comment type="subcellular location">
    <subcellularLocation>
        <location evidence="1">Cytoplasm</location>
        <location evidence="1">Cytoskeleton</location>
        <location evidence="1">Microtubule organizing center</location>
        <location evidence="1">Centrosome</location>
        <location evidence="1">Centriole</location>
    </subcellularLocation>
    <subcellularLocation>
        <location evidence="2">Cytoplasm</location>
        <location evidence="2">Cytoskeleton</location>
        <location evidence="2">Spindle</location>
    </subcellularLocation>
</comment>
<keyword evidence="7 11" id="KW-0175">Coiled coil</keyword>
<evidence type="ECO:0000256" key="11">
    <source>
        <dbReference type="SAM" id="Coils"/>
    </source>
</evidence>
<keyword evidence="6" id="KW-0498">Mitosis</keyword>
<evidence type="ECO:0000256" key="1">
    <source>
        <dbReference type="ARBA" id="ARBA00004114"/>
    </source>
</evidence>
<feature type="compositionally biased region" description="Basic residues" evidence="12">
    <location>
        <begin position="1"/>
        <end position="27"/>
    </location>
</feature>
<evidence type="ECO:0000313" key="13">
    <source>
        <dbReference type="Proteomes" id="UP000694865"/>
    </source>
</evidence>